<dbReference type="InterPro" id="IPR036300">
    <property type="entry name" value="MIR_dom_sf"/>
</dbReference>
<feature type="transmembrane region" description="Helical" evidence="1">
    <location>
        <begin position="55"/>
        <end position="74"/>
    </location>
</feature>
<proteinExistence type="predicted"/>
<keyword evidence="1" id="KW-0812">Transmembrane</keyword>
<organism evidence="2 3">
    <name type="scientific">Anncaliia algerae PRA339</name>
    <dbReference type="NCBI Taxonomy" id="1288291"/>
    <lineage>
        <taxon>Eukaryota</taxon>
        <taxon>Fungi</taxon>
        <taxon>Fungi incertae sedis</taxon>
        <taxon>Microsporidia</taxon>
        <taxon>Tubulinosematoidea</taxon>
        <taxon>Tubulinosematidae</taxon>
        <taxon>Anncaliia</taxon>
    </lineage>
</organism>
<protein>
    <recommendedName>
        <fullName evidence="4">Dolichyl-phosphate-mannose--protein mannosyltransferase</fullName>
    </recommendedName>
</protein>
<dbReference type="AlphaFoldDB" id="A0A059F2G3"/>
<dbReference type="SUPFAM" id="SSF82109">
    <property type="entry name" value="MIR domain"/>
    <property type="match status" value="1"/>
</dbReference>
<evidence type="ECO:0000313" key="2">
    <source>
        <dbReference type="EMBL" id="KCZ81136.1"/>
    </source>
</evidence>
<dbReference type="HOGENOM" id="CLU_543553_0_0_1"/>
<gene>
    <name evidence="2" type="ORF">H312_01428</name>
</gene>
<feature type="transmembrane region" description="Helical" evidence="1">
    <location>
        <begin position="196"/>
        <end position="217"/>
    </location>
</feature>
<feature type="transmembrane region" description="Helical" evidence="1">
    <location>
        <begin position="81"/>
        <end position="100"/>
    </location>
</feature>
<reference evidence="3" key="1">
    <citation type="submission" date="2013-02" db="EMBL/GenBank/DDBJ databases">
        <authorList>
            <consortium name="The Broad Institute Genome Sequencing Platform"/>
            <person name="Cuomo C."/>
            <person name="Becnel J."/>
            <person name="Sanscrainte N."/>
            <person name="Walker B."/>
            <person name="Young S.K."/>
            <person name="Zeng Q."/>
            <person name="Gargeya S."/>
            <person name="Fitzgerald M."/>
            <person name="Haas B."/>
            <person name="Abouelleil A."/>
            <person name="Alvarado L."/>
            <person name="Arachchi H.M."/>
            <person name="Berlin A.M."/>
            <person name="Chapman S.B."/>
            <person name="Dewar J."/>
            <person name="Goldberg J."/>
            <person name="Griggs A."/>
            <person name="Gujja S."/>
            <person name="Hansen M."/>
            <person name="Howarth C."/>
            <person name="Imamovic A."/>
            <person name="Larimer J."/>
            <person name="McCowan C."/>
            <person name="Murphy C."/>
            <person name="Neiman D."/>
            <person name="Pearson M."/>
            <person name="Priest M."/>
            <person name="Roberts A."/>
            <person name="Saif S."/>
            <person name="Shea T."/>
            <person name="Sisk P."/>
            <person name="Sykes S."/>
            <person name="Wortman J."/>
            <person name="Nusbaum C."/>
            <person name="Birren B."/>
        </authorList>
    </citation>
    <scope>NUCLEOTIDE SEQUENCE [LARGE SCALE GENOMIC DNA]</scope>
    <source>
        <strain evidence="3">PRA339</strain>
    </source>
</reference>
<keyword evidence="1" id="KW-0472">Membrane</keyword>
<name>A0A059F2G3_9MICR</name>
<keyword evidence="1" id="KW-1133">Transmembrane helix</keyword>
<sequence>MIKIKKIEYYFYTIFFSILFLYYSLTNSLKIEAIFYSKCIELLKNNFILINEPPLIHLLFMYFILSSQFICKLFNNNNSLLLQFFNCLASFLITLNLFLLNNSFKFSKNKTGGALILSVFLLVNKNILKLTILSHNLFVFTFVNMLFKFRRNKFLYFFNLALVVNASWIGSLILIYEIFIFLINFHKKYHKRSKKLLIYLIRFSLFIILTCVLYFFIFTHFIRNMKHASKESKEMSLEYKSGMSNMYEPSDKYILDKALITLINQRSQSLLTFDEIITGKPIKNENSIFQLIKIHVENENYDPSDKNNFFIRNKDYVKLMHYSTKKYIRTDVPPETKEKFFSLELKNTDDQTDDGDFFQIFFDDDSLKSRTTIFRLRHLLSGKELGIKLDKSTVAVSGDSNISTRKFYIEDCFNDPYFKYNFKNKKVKEKVLFFPKLSKIQMIVEYHLKIFDEIKINTETIPFIQLCELFVILCLFILNDLSHGYLLRWLVINKTIIKLFVI</sequence>
<dbReference type="Gene3D" id="2.80.10.50">
    <property type="match status" value="1"/>
</dbReference>
<dbReference type="Proteomes" id="UP000030655">
    <property type="component" value="Unassembled WGS sequence"/>
</dbReference>
<dbReference type="EMBL" id="KK365149">
    <property type="protein sequence ID" value="KCZ81136.1"/>
    <property type="molecule type" value="Genomic_DNA"/>
</dbReference>
<feature type="transmembrane region" description="Helical" evidence="1">
    <location>
        <begin position="154"/>
        <end position="176"/>
    </location>
</feature>
<feature type="non-terminal residue" evidence="2">
    <location>
        <position position="502"/>
    </location>
</feature>
<keyword evidence="3" id="KW-1185">Reference proteome</keyword>
<accession>A0A059F2G3</accession>
<evidence type="ECO:0008006" key="4">
    <source>
        <dbReference type="Google" id="ProtNLM"/>
    </source>
</evidence>
<evidence type="ECO:0000256" key="1">
    <source>
        <dbReference type="SAM" id="Phobius"/>
    </source>
</evidence>
<reference evidence="2 3" key="2">
    <citation type="submission" date="2014-03" db="EMBL/GenBank/DDBJ databases">
        <title>The Genome Sequence of Anncaliia algerae insect isolate PRA339.</title>
        <authorList>
            <consortium name="The Broad Institute Genome Sequencing Platform"/>
            <consortium name="The Broad Institute Genome Sequencing Center for Infectious Disease"/>
            <person name="Cuomo C."/>
            <person name="Becnel J."/>
            <person name="Sanscrainte N."/>
            <person name="Walker B."/>
            <person name="Young S.K."/>
            <person name="Zeng Q."/>
            <person name="Gargeya S."/>
            <person name="Fitzgerald M."/>
            <person name="Haas B."/>
            <person name="Abouelleil A."/>
            <person name="Alvarado L."/>
            <person name="Arachchi H.M."/>
            <person name="Berlin A.M."/>
            <person name="Chapman S.B."/>
            <person name="Dewar J."/>
            <person name="Goldberg J."/>
            <person name="Griggs A."/>
            <person name="Gujja S."/>
            <person name="Hansen M."/>
            <person name="Howarth C."/>
            <person name="Imamovic A."/>
            <person name="Larimer J."/>
            <person name="McCowan C."/>
            <person name="Murphy C."/>
            <person name="Neiman D."/>
            <person name="Pearson M."/>
            <person name="Priest M."/>
            <person name="Roberts A."/>
            <person name="Saif S."/>
            <person name="Shea T."/>
            <person name="Sisk P."/>
            <person name="Sykes S."/>
            <person name="Wortman J."/>
            <person name="Nusbaum C."/>
            <person name="Birren B."/>
        </authorList>
    </citation>
    <scope>NUCLEOTIDE SEQUENCE [LARGE SCALE GENOMIC DNA]</scope>
    <source>
        <strain evidence="2 3">PRA339</strain>
    </source>
</reference>
<dbReference type="OrthoDB" id="2196365at2759"/>
<feature type="transmembrane region" description="Helical" evidence="1">
    <location>
        <begin position="7"/>
        <end position="25"/>
    </location>
</feature>
<dbReference type="VEuPathDB" id="MicrosporidiaDB:H312_01428"/>
<evidence type="ECO:0000313" key="3">
    <source>
        <dbReference type="Proteomes" id="UP000030655"/>
    </source>
</evidence>